<dbReference type="PROSITE" id="PS51379">
    <property type="entry name" value="4FE4S_FER_2"/>
    <property type="match status" value="1"/>
</dbReference>
<reference evidence="2" key="1">
    <citation type="journal article" date="2020" name="mSystems">
        <title>Genome- and Community-Level Interaction Insights into Carbon Utilization and Element Cycling Functions of Hydrothermarchaeota in Hydrothermal Sediment.</title>
        <authorList>
            <person name="Zhou Z."/>
            <person name="Liu Y."/>
            <person name="Xu W."/>
            <person name="Pan J."/>
            <person name="Luo Z.H."/>
            <person name="Li M."/>
        </authorList>
    </citation>
    <scope>NUCLEOTIDE SEQUENCE [LARGE SCALE GENOMIC DNA]</scope>
    <source>
        <strain evidence="2">SpSt-769</strain>
    </source>
</reference>
<gene>
    <name evidence="2" type="ORF">ENV54_13020</name>
</gene>
<dbReference type="InterPro" id="IPR017896">
    <property type="entry name" value="4Fe4S_Fe-S-bd"/>
</dbReference>
<comment type="caution">
    <text evidence="2">The sequence shown here is derived from an EMBL/GenBank/DDBJ whole genome shotgun (WGS) entry which is preliminary data.</text>
</comment>
<dbReference type="AlphaFoldDB" id="A0A7C4ATV5"/>
<protein>
    <recommendedName>
        <fullName evidence="1">4Fe-4S ferredoxin-type domain-containing protein</fullName>
    </recommendedName>
</protein>
<name>A0A7C4ATV5_9BACT</name>
<evidence type="ECO:0000313" key="2">
    <source>
        <dbReference type="EMBL" id="HGH62207.1"/>
    </source>
</evidence>
<feature type="domain" description="4Fe-4S ferredoxin-type" evidence="1">
    <location>
        <begin position="1"/>
        <end position="26"/>
    </location>
</feature>
<accession>A0A7C4ATV5</accession>
<evidence type="ECO:0000259" key="1">
    <source>
        <dbReference type="PROSITE" id="PS51379"/>
    </source>
</evidence>
<organism evidence="2">
    <name type="scientific">Desulfomonile tiedjei</name>
    <dbReference type="NCBI Taxonomy" id="2358"/>
    <lineage>
        <taxon>Bacteria</taxon>
        <taxon>Pseudomonadati</taxon>
        <taxon>Thermodesulfobacteriota</taxon>
        <taxon>Desulfomonilia</taxon>
        <taxon>Desulfomonilales</taxon>
        <taxon>Desulfomonilaceae</taxon>
        <taxon>Desulfomonile</taxon>
    </lineage>
</organism>
<sequence length="73" mass="8235">MQPCTGCGRCCASRICRIGAMRFGHYTLPCPALRWDGQRYRCGLYEQDPDRYEAVLEIGRGCCLGANESLTRE</sequence>
<dbReference type="EMBL" id="DTGT01000423">
    <property type="protein sequence ID" value="HGH62207.1"/>
    <property type="molecule type" value="Genomic_DNA"/>
</dbReference>
<proteinExistence type="predicted"/>